<feature type="compositionally biased region" description="Low complexity" evidence="1">
    <location>
        <begin position="36"/>
        <end position="53"/>
    </location>
</feature>
<dbReference type="VEuPathDB" id="FungiDB:FOZG_12985"/>
<proteinExistence type="predicted"/>
<gene>
    <name evidence="2" type="ORF">FOZG_12985</name>
</gene>
<name>W9JVI5_FUSOX</name>
<dbReference type="HOGENOM" id="CLU_214030_0_0_1"/>
<dbReference type="AlphaFoldDB" id="W9JVI5"/>
<evidence type="ECO:0000256" key="1">
    <source>
        <dbReference type="SAM" id="MobiDB-lite"/>
    </source>
</evidence>
<evidence type="ECO:0000313" key="2">
    <source>
        <dbReference type="EMBL" id="EWZ33223.1"/>
    </source>
</evidence>
<dbReference type="Proteomes" id="UP000030766">
    <property type="component" value="Unassembled WGS sequence"/>
</dbReference>
<feature type="region of interest" description="Disordered" evidence="1">
    <location>
        <begin position="32"/>
        <end position="53"/>
    </location>
</feature>
<sequence length="53" mass="5421">MSRVGLFPSKNISSFSSCGTCVIALRFSKAGAGEPSSSLLHLSSSSSSTSHQT</sequence>
<protein>
    <submittedName>
        <fullName evidence="2">Uncharacterized protein</fullName>
    </submittedName>
</protein>
<reference evidence="2" key="2">
    <citation type="submission" date="2012-06" db="EMBL/GenBank/DDBJ databases">
        <title>Annotation of the Genome Sequence of Fusarium oxysporum Fo47.</title>
        <authorList>
            <consortium name="The Broad Institute Genomics Platform"/>
            <person name="Ma L.-J."/>
            <person name="Corby-Kistler H."/>
            <person name="Broz K."/>
            <person name="Gale L.R."/>
            <person name="Jonkers W."/>
            <person name="O'Donnell K."/>
            <person name="Ploetz R."/>
            <person name="Steinberg C."/>
            <person name="Schwartz D.C."/>
            <person name="VanEtten H."/>
            <person name="Zhou S."/>
            <person name="Young S.K."/>
            <person name="Zeng Q."/>
            <person name="Gargeya S."/>
            <person name="Fitzgerald M."/>
            <person name="Abouelleil A."/>
            <person name="Alvarado L."/>
            <person name="Chapman S.B."/>
            <person name="Gainer-Dewar J."/>
            <person name="Goldberg J."/>
            <person name="Griggs A."/>
            <person name="Gujja S."/>
            <person name="Hansen M."/>
            <person name="Howarth C."/>
            <person name="Imamovic A."/>
            <person name="Ireland A."/>
            <person name="Larimer J."/>
            <person name="McCowan C."/>
            <person name="Murphy C."/>
            <person name="Pearson M."/>
            <person name="Poon T.W."/>
            <person name="Priest M."/>
            <person name="Roberts A."/>
            <person name="Saif S."/>
            <person name="Shea T."/>
            <person name="Sykes S."/>
            <person name="Wortman J."/>
            <person name="Nusbaum C."/>
            <person name="Birren B."/>
        </authorList>
    </citation>
    <scope>NUCLEOTIDE SEQUENCE</scope>
    <source>
        <strain evidence="2">Fo47</strain>
    </source>
</reference>
<dbReference type="EMBL" id="JH717905">
    <property type="protein sequence ID" value="EWZ33223.1"/>
    <property type="molecule type" value="Genomic_DNA"/>
</dbReference>
<organism evidence="2">
    <name type="scientific">Fusarium oxysporum Fo47</name>
    <dbReference type="NCBI Taxonomy" id="660027"/>
    <lineage>
        <taxon>Eukaryota</taxon>
        <taxon>Fungi</taxon>
        <taxon>Dikarya</taxon>
        <taxon>Ascomycota</taxon>
        <taxon>Pezizomycotina</taxon>
        <taxon>Sordariomycetes</taxon>
        <taxon>Hypocreomycetidae</taxon>
        <taxon>Hypocreales</taxon>
        <taxon>Nectriaceae</taxon>
        <taxon>Fusarium</taxon>
        <taxon>Fusarium oxysporum species complex</taxon>
    </lineage>
</organism>
<reference evidence="2" key="1">
    <citation type="submission" date="2011-06" db="EMBL/GenBank/DDBJ databases">
        <title>The Genome Sequence of Fusarium oxysporum Fo47.</title>
        <authorList>
            <consortium name="The Broad Institute Genome Sequencing Platform"/>
            <person name="Ma L.-J."/>
            <person name="Gale L.R."/>
            <person name="Schwartz D.C."/>
            <person name="Zhou S."/>
            <person name="Corby-Kistler H."/>
            <person name="Young S.K."/>
            <person name="Zeng Q."/>
            <person name="Gargeya S."/>
            <person name="Fitzgerald M."/>
            <person name="Haas B."/>
            <person name="Abouelleil A."/>
            <person name="Alvarado L."/>
            <person name="Arachchi H.M."/>
            <person name="Berlin A."/>
            <person name="Brown A."/>
            <person name="Chapman S.B."/>
            <person name="Chen Z."/>
            <person name="Dunbar C."/>
            <person name="Freedman E."/>
            <person name="Gearin G."/>
            <person name="Gellesch M."/>
            <person name="Goldberg J."/>
            <person name="Griggs A."/>
            <person name="Gujja S."/>
            <person name="Heiman D."/>
            <person name="Howarth C."/>
            <person name="Larson L."/>
            <person name="Lui A."/>
            <person name="MacDonald P.J.P."/>
            <person name="Mehta T."/>
            <person name="Montmayeur A."/>
            <person name="Murphy C."/>
            <person name="Neiman D."/>
            <person name="Pearson M."/>
            <person name="Priest M."/>
            <person name="Roberts A."/>
            <person name="Saif S."/>
            <person name="Shea T."/>
            <person name="Shenoy N."/>
            <person name="Sisk P."/>
            <person name="Stolte C."/>
            <person name="Sykes S."/>
            <person name="Wortman J."/>
            <person name="Nusbaum C."/>
            <person name="Birren B."/>
        </authorList>
    </citation>
    <scope>NUCLEOTIDE SEQUENCE [LARGE SCALE GENOMIC DNA]</scope>
    <source>
        <strain evidence="2">Fo47</strain>
    </source>
</reference>
<accession>W9JVI5</accession>